<gene>
    <name evidence="2" type="ORF">CF165_26855</name>
</gene>
<feature type="compositionally biased region" description="Basic and acidic residues" evidence="1">
    <location>
        <begin position="47"/>
        <end position="59"/>
    </location>
</feature>
<feature type="compositionally biased region" description="Low complexity" evidence="1">
    <location>
        <begin position="24"/>
        <end position="35"/>
    </location>
</feature>
<keyword evidence="3" id="KW-1185">Reference proteome</keyword>
<dbReference type="EMBL" id="NMUL01000029">
    <property type="protein sequence ID" value="OXM64370.1"/>
    <property type="molecule type" value="Genomic_DNA"/>
</dbReference>
<proteinExistence type="predicted"/>
<comment type="caution">
    <text evidence="2">The sequence shown here is derived from an EMBL/GenBank/DDBJ whole genome shotgun (WGS) entry which is preliminary data.</text>
</comment>
<evidence type="ECO:0000313" key="3">
    <source>
        <dbReference type="Proteomes" id="UP000215199"/>
    </source>
</evidence>
<name>A0A229T052_9PSEU</name>
<evidence type="ECO:0000313" key="2">
    <source>
        <dbReference type="EMBL" id="OXM64370.1"/>
    </source>
</evidence>
<dbReference type="Proteomes" id="UP000215199">
    <property type="component" value="Unassembled WGS sequence"/>
</dbReference>
<dbReference type="AlphaFoldDB" id="A0A229T052"/>
<feature type="region of interest" description="Disordered" evidence="1">
    <location>
        <begin position="21"/>
        <end position="59"/>
    </location>
</feature>
<sequence>MEQPDILVSEIRTGLRTLRSRYQHSSSGAHAYHSGFTESTKGGKPAPQREQERQVDRLRAQADHAGCRALVGWS</sequence>
<organism evidence="2 3">
    <name type="scientific">Amycolatopsis vastitatis</name>
    <dbReference type="NCBI Taxonomy" id="1905142"/>
    <lineage>
        <taxon>Bacteria</taxon>
        <taxon>Bacillati</taxon>
        <taxon>Actinomycetota</taxon>
        <taxon>Actinomycetes</taxon>
        <taxon>Pseudonocardiales</taxon>
        <taxon>Pseudonocardiaceae</taxon>
        <taxon>Amycolatopsis</taxon>
    </lineage>
</organism>
<accession>A0A229T052</accession>
<evidence type="ECO:0000256" key="1">
    <source>
        <dbReference type="SAM" id="MobiDB-lite"/>
    </source>
</evidence>
<protein>
    <submittedName>
        <fullName evidence="2">Uncharacterized protein</fullName>
    </submittedName>
</protein>
<reference evidence="3" key="1">
    <citation type="submission" date="2017-07" db="EMBL/GenBank/DDBJ databases">
        <title>Comparative genome mining reveals phylogenetic distribution patterns of secondary metabolites in Amycolatopsis.</title>
        <authorList>
            <person name="Adamek M."/>
            <person name="Alanjary M."/>
            <person name="Sales-Ortells H."/>
            <person name="Goodfellow M."/>
            <person name="Bull A.T."/>
            <person name="Kalinowski J."/>
            <person name="Ziemert N."/>
        </authorList>
    </citation>
    <scope>NUCLEOTIDE SEQUENCE [LARGE SCALE GENOMIC DNA]</scope>
    <source>
        <strain evidence="3">H5</strain>
    </source>
</reference>